<keyword evidence="3" id="KW-1185">Reference proteome</keyword>
<keyword evidence="1" id="KW-1133">Transmembrane helix</keyword>
<feature type="transmembrane region" description="Helical" evidence="1">
    <location>
        <begin position="12"/>
        <end position="37"/>
    </location>
</feature>
<dbReference type="AlphaFoldDB" id="A0A7H9AQS3"/>
<evidence type="ECO:0000313" key="2">
    <source>
        <dbReference type="EMBL" id="QLG45757.1"/>
    </source>
</evidence>
<evidence type="ECO:0000256" key="1">
    <source>
        <dbReference type="SAM" id="Phobius"/>
    </source>
</evidence>
<sequence>MPRKIGISNKKWLVGLIAALPIVGFLSFSCAFAYFAYDYQNEWEIQVESDNLVLTDVDLEERRSGDFS</sequence>
<organism evidence="2 3">
    <name type="scientific">Costertonia aggregata</name>
    <dbReference type="NCBI Taxonomy" id="343403"/>
    <lineage>
        <taxon>Bacteria</taxon>
        <taxon>Pseudomonadati</taxon>
        <taxon>Bacteroidota</taxon>
        <taxon>Flavobacteriia</taxon>
        <taxon>Flavobacteriales</taxon>
        <taxon>Flavobacteriaceae</taxon>
        <taxon>Costertonia</taxon>
    </lineage>
</organism>
<proteinExistence type="predicted"/>
<name>A0A7H9AQS3_9FLAO</name>
<reference evidence="2 3" key="1">
    <citation type="journal article" date="2006" name="Int. J. Syst. Evol. Microbiol.">
        <title>Costertonia aggregata gen. nov., sp. nov., a mesophilic marine bacterium of the family Flavobacteriaceae, isolated from a mature biofilm.</title>
        <authorList>
            <person name="Kwon K.K."/>
            <person name="Lee Y.K."/>
            <person name="Lee H.K."/>
        </authorList>
    </citation>
    <scope>NUCLEOTIDE SEQUENCE [LARGE SCALE GENOMIC DNA]</scope>
    <source>
        <strain evidence="2 3">KCCM 42265</strain>
    </source>
</reference>
<dbReference type="PROSITE" id="PS51257">
    <property type="entry name" value="PROKAR_LIPOPROTEIN"/>
    <property type="match status" value="1"/>
</dbReference>
<gene>
    <name evidence="2" type="ORF">HYG79_10490</name>
</gene>
<evidence type="ECO:0000313" key="3">
    <source>
        <dbReference type="Proteomes" id="UP000509302"/>
    </source>
</evidence>
<keyword evidence="1" id="KW-0472">Membrane</keyword>
<dbReference type="Proteomes" id="UP000509302">
    <property type="component" value="Chromosome"/>
</dbReference>
<keyword evidence="1" id="KW-0812">Transmembrane</keyword>
<dbReference type="KEGG" id="cagg:HYG79_10490"/>
<dbReference type="EMBL" id="CP058595">
    <property type="protein sequence ID" value="QLG45757.1"/>
    <property type="molecule type" value="Genomic_DNA"/>
</dbReference>
<accession>A0A7H9AQS3</accession>
<protein>
    <submittedName>
        <fullName evidence="2">Uncharacterized protein</fullName>
    </submittedName>
</protein>
<dbReference type="RefSeq" id="WP_179242044.1">
    <property type="nucleotide sequence ID" value="NZ_CP058595.1"/>
</dbReference>